<dbReference type="Gene3D" id="3.90.1150.10">
    <property type="entry name" value="Aspartate Aminotransferase, domain 1"/>
    <property type="match status" value="1"/>
</dbReference>
<evidence type="ECO:0000256" key="1">
    <source>
        <dbReference type="ARBA" id="ARBA00037999"/>
    </source>
</evidence>
<comment type="caution">
    <text evidence="5">The sequence shown here is derived from an EMBL/GenBank/DDBJ whole genome shotgun (WGS) entry which is preliminary data.</text>
</comment>
<evidence type="ECO:0000256" key="3">
    <source>
        <dbReference type="PIRSR" id="PIRSR000390-2"/>
    </source>
</evidence>
<dbReference type="GO" id="GO:0000271">
    <property type="term" value="P:polysaccharide biosynthetic process"/>
    <property type="evidence" value="ECO:0007669"/>
    <property type="project" value="TreeGrafter"/>
</dbReference>
<dbReference type="Pfam" id="PF01041">
    <property type="entry name" value="DegT_DnrJ_EryC1"/>
    <property type="match status" value="1"/>
</dbReference>
<dbReference type="Gene3D" id="3.40.640.10">
    <property type="entry name" value="Type I PLP-dependent aspartate aminotransferase-like (Major domain)"/>
    <property type="match status" value="1"/>
</dbReference>
<gene>
    <name evidence="5" type="primary">rfbE</name>
    <name evidence="5" type="ORF">BROFUL_02390</name>
</gene>
<feature type="modified residue" description="N6-(pyridoxal phosphate)lysine" evidence="3">
    <location>
        <position position="181"/>
    </location>
</feature>
<keyword evidence="3 4" id="KW-0663">Pyridoxal phosphate</keyword>
<evidence type="ECO:0000313" key="5">
    <source>
        <dbReference type="EMBL" id="KKO18911.1"/>
    </source>
</evidence>
<dbReference type="PANTHER" id="PTHR30244:SF34">
    <property type="entry name" value="DTDP-4-AMINO-4,6-DIDEOXYGALACTOSE TRANSAMINASE"/>
    <property type="match status" value="1"/>
</dbReference>
<dbReference type="GO" id="GO:0030170">
    <property type="term" value="F:pyridoxal phosphate binding"/>
    <property type="evidence" value="ECO:0007669"/>
    <property type="project" value="TreeGrafter"/>
</dbReference>
<sequence length="371" mass="42350">MIPVNEPLILEKEMEYVNEALKTGWISSEGKFIKEFEQRFASYVNRKQGIAVDNGTNALILALRALDMPEGSEVIIPSFTIISCALACVYNNLIPVFVDSEADTWNMDISKIEEKITDKTRAIMIVHIYGHPVDADKILPIAKKHNLYVIEDFAEAIGSEYKGVRCGNLGDISCASFYANKVITTGEGGMCLTDNEELDKRLRQLKNLSFVPERRFVHYNLGFNFRMTNIQAAIGLAQTERIEESVKKKIWIGKTYNRLLKPLEEQKVIKLPVEKEWAKNTYWMYGVVLNSAPGLDAQEAMKRLAEKGIQTRPFFYPMHTQPVFEEFPWFRKESLPVSENISKYGFYLPSGLTLTEEQIVKVIKCIKEVLI</sequence>
<organism evidence="5 6">
    <name type="scientific">Candidatus Brocadia fulgida</name>
    <dbReference type="NCBI Taxonomy" id="380242"/>
    <lineage>
        <taxon>Bacteria</taxon>
        <taxon>Pseudomonadati</taxon>
        <taxon>Planctomycetota</taxon>
        <taxon>Candidatus Brocadiia</taxon>
        <taxon>Candidatus Brocadiales</taxon>
        <taxon>Candidatus Brocadiaceae</taxon>
        <taxon>Candidatus Brocadia</taxon>
    </lineage>
</organism>
<comment type="similarity">
    <text evidence="1 4">Belongs to the DegT/DnrJ/EryC1 family.</text>
</comment>
<feature type="active site" description="Proton acceptor" evidence="2">
    <location>
        <position position="181"/>
    </location>
</feature>
<dbReference type="Proteomes" id="UP000034954">
    <property type="component" value="Unassembled WGS sequence"/>
</dbReference>
<dbReference type="PANTHER" id="PTHR30244">
    <property type="entry name" value="TRANSAMINASE"/>
    <property type="match status" value="1"/>
</dbReference>
<dbReference type="SUPFAM" id="SSF53383">
    <property type="entry name" value="PLP-dependent transferases"/>
    <property type="match status" value="1"/>
</dbReference>
<keyword evidence="6" id="KW-1185">Reference proteome</keyword>
<evidence type="ECO:0000256" key="2">
    <source>
        <dbReference type="PIRSR" id="PIRSR000390-1"/>
    </source>
</evidence>
<dbReference type="CDD" id="cd00616">
    <property type="entry name" value="AHBA_syn"/>
    <property type="match status" value="1"/>
</dbReference>
<name>A0A0M2UV92_9BACT</name>
<dbReference type="PIRSF" id="PIRSF000390">
    <property type="entry name" value="PLP_StrS"/>
    <property type="match status" value="1"/>
</dbReference>
<dbReference type="InterPro" id="IPR015424">
    <property type="entry name" value="PyrdxlP-dep_Trfase"/>
</dbReference>
<dbReference type="InterPro" id="IPR015422">
    <property type="entry name" value="PyrdxlP-dep_Trfase_small"/>
</dbReference>
<reference evidence="5 6" key="1">
    <citation type="journal article" date="2013" name="BMC Microbiol.">
        <title>Identification of the type II cytochrome c maturation pathway in anammox bacteria by comparative genomics.</title>
        <authorList>
            <person name="Ferousi C."/>
            <person name="Speth D.R."/>
            <person name="Reimann J."/>
            <person name="Op den Camp H.J."/>
            <person name="Allen J.W."/>
            <person name="Keltjens J.T."/>
            <person name="Jetten M.S."/>
        </authorList>
    </citation>
    <scope>NUCLEOTIDE SEQUENCE [LARGE SCALE GENOMIC DNA]</scope>
    <source>
        <strain evidence="5">RU1</strain>
    </source>
</reference>
<evidence type="ECO:0000256" key="4">
    <source>
        <dbReference type="RuleBase" id="RU004508"/>
    </source>
</evidence>
<dbReference type="InterPro" id="IPR000653">
    <property type="entry name" value="DegT/StrS_aminotransferase"/>
</dbReference>
<dbReference type="EMBL" id="LAQJ01000228">
    <property type="protein sequence ID" value="KKO18911.1"/>
    <property type="molecule type" value="Genomic_DNA"/>
</dbReference>
<proteinExistence type="inferred from homology"/>
<dbReference type="AlphaFoldDB" id="A0A0M2UV92"/>
<dbReference type="PATRIC" id="fig|380242.3.peg.2970"/>
<accession>A0A0M2UV92</accession>
<dbReference type="GO" id="GO:0008483">
    <property type="term" value="F:transaminase activity"/>
    <property type="evidence" value="ECO:0007669"/>
    <property type="project" value="TreeGrafter"/>
</dbReference>
<dbReference type="InterPro" id="IPR015421">
    <property type="entry name" value="PyrdxlP-dep_Trfase_major"/>
</dbReference>
<evidence type="ECO:0000313" key="6">
    <source>
        <dbReference type="Proteomes" id="UP000034954"/>
    </source>
</evidence>
<protein>
    <submittedName>
        <fullName evidence="5">Perosamine synthetase</fullName>
    </submittedName>
</protein>